<proteinExistence type="predicted"/>
<comment type="caution">
    <text evidence="2">The sequence shown here is derived from an EMBL/GenBank/DDBJ whole genome shotgun (WGS) entry which is preliminary data.</text>
</comment>
<feature type="compositionally biased region" description="Basic and acidic residues" evidence="1">
    <location>
        <begin position="1"/>
        <end position="11"/>
    </location>
</feature>
<dbReference type="RefSeq" id="WP_378266597.1">
    <property type="nucleotide sequence ID" value="NZ_JBHUKR010000009.1"/>
</dbReference>
<evidence type="ECO:0000313" key="3">
    <source>
        <dbReference type="Proteomes" id="UP001597417"/>
    </source>
</evidence>
<gene>
    <name evidence="2" type="ORF">ACFSXZ_19845</name>
</gene>
<feature type="region of interest" description="Disordered" evidence="1">
    <location>
        <begin position="1"/>
        <end position="24"/>
    </location>
</feature>
<name>A0ABW5FVF9_9PSEU</name>
<evidence type="ECO:0000313" key="2">
    <source>
        <dbReference type="EMBL" id="MFD2418579.1"/>
    </source>
</evidence>
<organism evidence="2 3">
    <name type="scientific">Amycolatopsis pigmentata</name>
    <dbReference type="NCBI Taxonomy" id="450801"/>
    <lineage>
        <taxon>Bacteria</taxon>
        <taxon>Bacillati</taxon>
        <taxon>Actinomycetota</taxon>
        <taxon>Actinomycetes</taxon>
        <taxon>Pseudonocardiales</taxon>
        <taxon>Pseudonocardiaceae</taxon>
        <taxon>Amycolatopsis</taxon>
    </lineage>
</organism>
<sequence>MVRQERNRRGPEPGGNPAEARHLAAGPDELVARAPTEARGRAARKIFDHQAHLEGGTEKVLVRAGFRERVEELMRGQWREPVLVLRLGDDAPGYDVPGRRMDGTVKGENLIRRFFWNTLRGVGGAVFAVFAFVNGAGSGGGKWGKPFQREIRVTGPANAMALDLLDKLRPAKGPWLVLSPSCLAVVDTGPTYLDPAGVPPPRIVWQAREPEAPEVDLRTRFLTWPDGSKFRFTLHGRGEEQHLRKYHESPEGSF</sequence>
<evidence type="ECO:0000256" key="1">
    <source>
        <dbReference type="SAM" id="MobiDB-lite"/>
    </source>
</evidence>
<dbReference type="EMBL" id="JBHUKR010000009">
    <property type="protein sequence ID" value="MFD2418579.1"/>
    <property type="molecule type" value="Genomic_DNA"/>
</dbReference>
<reference evidence="3" key="1">
    <citation type="journal article" date="2019" name="Int. J. Syst. Evol. Microbiol.">
        <title>The Global Catalogue of Microorganisms (GCM) 10K type strain sequencing project: providing services to taxonomists for standard genome sequencing and annotation.</title>
        <authorList>
            <consortium name="The Broad Institute Genomics Platform"/>
            <consortium name="The Broad Institute Genome Sequencing Center for Infectious Disease"/>
            <person name="Wu L."/>
            <person name="Ma J."/>
        </authorList>
    </citation>
    <scope>NUCLEOTIDE SEQUENCE [LARGE SCALE GENOMIC DNA]</scope>
    <source>
        <strain evidence="3">CGMCC 4.7645</strain>
    </source>
</reference>
<accession>A0ABW5FVF9</accession>
<protein>
    <submittedName>
        <fullName evidence="2">Uncharacterized protein</fullName>
    </submittedName>
</protein>
<dbReference type="Proteomes" id="UP001597417">
    <property type="component" value="Unassembled WGS sequence"/>
</dbReference>
<keyword evidence="3" id="KW-1185">Reference proteome</keyword>